<dbReference type="PANTHER" id="PTHR35465">
    <property type="entry name" value="CAVEOLIN-1 PROTEIN"/>
    <property type="match status" value="1"/>
</dbReference>
<feature type="chain" id="PRO_5040984791" description="GPI transamidase component PIG-T" evidence="2">
    <location>
        <begin position="24"/>
        <end position="318"/>
    </location>
</feature>
<dbReference type="Proteomes" id="UP001150569">
    <property type="component" value="Unassembled WGS sequence"/>
</dbReference>
<name>A0A9W8A245_9FUNG</name>
<protein>
    <recommendedName>
        <fullName evidence="5">GPI transamidase component PIG-T</fullName>
    </recommendedName>
</protein>
<keyword evidence="1" id="KW-0472">Membrane</keyword>
<sequence>MATLTHTLALVIAVLLTGPSLYPSSVVQANTEKRIFSVGDERGPTRVSSVMATSTRETVRRWTHHLATELSWRVLQPKHSGYSNQRIFPFPPSRRQLTYFNPLVAHRQTYGAPFPATDGEPAAASGISPTVNLPSHVNLTSPFALEHWYILAHLSKAHSYEARVSYPASSPADFQLDIFTLADVVEALNSTVPPPAPNTAPVHLTSPVHHHYDGNDDPTALVPSAVDPQALDHGSTRFLRVRAFYAGFSHLPNREKQPVHFNIVLEQLYLYIPYQAYKLAVAIALAVLLAILVLNPLFTAVILDIRDHRATNDKEKDE</sequence>
<evidence type="ECO:0000256" key="1">
    <source>
        <dbReference type="SAM" id="Phobius"/>
    </source>
</evidence>
<dbReference type="PANTHER" id="PTHR35465:SF1">
    <property type="entry name" value="PHOSPHATIDYLINOSITOL-GLYCAN BIOSYNTHESIS CLASS X PROTEIN"/>
    <property type="match status" value="1"/>
</dbReference>
<feature type="signal peptide" evidence="2">
    <location>
        <begin position="1"/>
        <end position="23"/>
    </location>
</feature>
<dbReference type="OrthoDB" id="3360032at2759"/>
<accession>A0A9W8A245</accession>
<evidence type="ECO:0008006" key="5">
    <source>
        <dbReference type="Google" id="ProtNLM"/>
    </source>
</evidence>
<evidence type="ECO:0000313" key="4">
    <source>
        <dbReference type="Proteomes" id="UP001150569"/>
    </source>
</evidence>
<reference evidence="3" key="1">
    <citation type="submission" date="2022-07" db="EMBL/GenBank/DDBJ databases">
        <title>Phylogenomic reconstructions and comparative analyses of Kickxellomycotina fungi.</title>
        <authorList>
            <person name="Reynolds N.K."/>
            <person name="Stajich J.E."/>
            <person name="Barry K."/>
            <person name="Grigoriev I.V."/>
            <person name="Crous P."/>
            <person name="Smith M.E."/>
        </authorList>
    </citation>
    <scope>NUCLEOTIDE SEQUENCE</scope>
    <source>
        <strain evidence="3">RSA 861</strain>
    </source>
</reference>
<keyword evidence="4" id="KW-1185">Reference proteome</keyword>
<gene>
    <name evidence="3" type="ORF">IWQ60_008325</name>
</gene>
<comment type="caution">
    <text evidence="3">The sequence shown here is derived from an EMBL/GenBank/DDBJ whole genome shotgun (WGS) entry which is preliminary data.</text>
</comment>
<evidence type="ECO:0000313" key="3">
    <source>
        <dbReference type="EMBL" id="KAJ1915796.1"/>
    </source>
</evidence>
<feature type="transmembrane region" description="Helical" evidence="1">
    <location>
        <begin position="279"/>
        <end position="303"/>
    </location>
</feature>
<keyword evidence="1" id="KW-0812">Transmembrane</keyword>
<keyword evidence="1" id="KW-1133">Transmembrane helix</keyword>
<proteinExistence type="predicted"/>
<keyword evidence="2" id="KW-0732">Signal</keyword>
<dbReference type="EMBL" id="JANBPT010000613">
    <property type="protein sequence ID" value="KAJ1915796.1"/>
    <property type="molecule type" value="Genomic_DNA"/>
</dbReference>
<organism evidence="3 4">
    <name type="scientific">Tieghemiomyces parasiticus</name>
    <dbReference type="NCBI Taxonomy" id="78921"/>
    <lineage>
        <taxon>Eukaryota</taxon>
        <taxon>Fungi</taxon>
        <taxon>Fungi incertae sedis</taxon>
        <taxon>Zoopagomycota</taxon>
        <taxon>Kickxellomycotina</taxon>
        <taxon>Dimargaritomycetes</taxon>
        <taxon>Dimargaritales</taxon>
        <taxon>Dimargaritaceae</taxon>
        <taxon>Tieghemiomyces</taxon>
    </lineage>
</organism>
<dbReference type="AlphaFoldDB" id="A0A9W8A245"/>
<evidence type="ECO:0000256" key="2">
    <source>
        <dbReference type="SAM" id="SignalP"/>
    </source>
</evidence>